<dbReference type="EMBL" id="ML208267">
    <property type="protein sequence ID" value="TFK74670.1"/>
    <property type="molecule type" value="Genomic_DNA"/>
</dbReference>
<keyword evidence="2" id="KW-1185">Reference proteome</keyword>
<sequence>MTKRPITPAPGGEEPSGPERDEDFYFGEVTVKVDDTPFCIPGIFLEDSSEFFIKETLRRVPDLDIYIQDISVSDFRAFLSVLCTRAAAAVATTPVLTSSEWEAVFKLSKRWGFKQIEKIAQGALIATTDPPIRRMEIAIKNALEREMMPSAVMGFLSTQGSTVDEIVISRVGLRMALRIERLRGYLLGLGSATFDGEYRVMTEDQGLEIVNGWYPAPGPTPLRSPSAPAKSQVGKKARSPTMPLPVP</sequence>
<accession>A0ACD3BA09</accession>
<reference evidence="1 2" key="1">
    <citation type="journal article" date="2019" name="Nat. Ecol. Evol.">
        <title>Megaphylogeny resolves global patterns of mushroom evolution.</title>
        <authorList>
            <person name="Varga T."/>
            <person name="Krizsan K."/>
            <person name="Foldi C."/>
            <person name="Dima B."/>
            <person name="Sanchez-Garcia M."/>
            <person name="Sanchez-Ramirez S."/>
            <person name="Szollosi G.J."/>
            <person name="Szarkandi J.G."/>
            <person name="Papp V."/>
            <person name="Albert L."/>
            <person name="Andreopoulos W."/>
            <person name="Angelini C."/>
            <person name="Antonin V."/>
            <person name="Barry K.W."/>
            <person name="Bougher N.L."/>
            <person name="Buchanan P."/>
            <person name="Buyck B."/>
            <person name="Bense V."/>
            <person name="Catcheside P."/>
            <person name="Chovatia M."/>
            <person name="Cooper J."/>
            <person name="Damon W."/>
            <person name="Desjardin D."/>
            <person name="Finy P."/>
            <person name="Geml J."/>
            <person name="Haridas S."/>
            <person name="Hughes K."/>
            <person name="Justo A."/>
            <person name="Karasinski D."/>
            <person name="Kautmanova I."/>
            <person name="Kiss B."/>
            <person name="Kocsube S."/>
            <person name="Kotiranta H."/>
            <person name="LaButti K.M."/>
            <person name="Lechner B.E."/>
            <person name="Liimatainen K."/>
            <person name="Lipzen A."/>
            <person name="Lukacs Z."/>
            <person name="Mihaltcheva S."/>
            <person name="Morgado L.N."/>
            <person name="Niskanen T."/>
            <person name="Noordeloos M.E."/>
            <person name="Ohm R.A."/>
            <person name="Ortiz-Santana B."/>
            <person name="Ovrebo C."/>
            <person name="Racz N."/>
            <person name="Riley R."/>
            <person name="Savchenko A."/>
            <person name="Shiryaev A."/>
            <person name="Soop K."/>
            <person name="Spirin V."/>
            <person name="Szebenyi C."/>
            <person name="Tomsovsky M."/>
            <person name="Tulloss R.E."/>
            <person name="Uehling J."/>
            <person name="Grigoriev I.V."/>
            <person name="Vagvolgyi C."/>
            <person name="Papp T."/>
            <person name="Martin F.M."/>
            <person name="Miettinen O."/>
            <person name="Hibbett D.S."/>
            <person name="Nagy L.G."/>
        </authorList>
    </citation>
    <scope>NUCLEOTIDE SEQUENCE [LARGE SCALE GENOMIC DNA]</scope>
    <source>
        <strain evidence="1 2">NL-1719</strain>
    </source>
</reference>
<dbReference type="Proteomes" id="UP000308600">
    <property type="component" value="Unassembled WGS sequence"/>
</dbReference>
<gene>
    <name evidence="1" type="ORF">BDN72DRAFT_955660</name>
</gene>
<protein>
    <submittedName>
        <fullName evidence="1">Uncharacterized protein</fullName>
    </submittedName>
</protein>
<proteinExistence type="predicted"/>
<name>A0ACD3BA09_9AGAR</name>
<organism evidence="1 2">
    <name type="scientific">Pluteus cervinus</name>
    <dbReference type="NCBI Taxonomy" id="181527"/>
    <lineage>
        <taxon>Eukaryota</taxon>
        <taxon>Fungi</taxon>
        <taxon>Dikarya</taxon>
        <taxon>Basidiomycota</taxon>
        <taxon>Agaricomycotina</taxon>
        <taxon>Agaricomycetes</taxon>
        <taxon>Agaricomycetidae</taxon>
        <taxon>Agaricales</taxon>
        <taxon>Pluteineae</taxon>
        <taxon>Pluteaceae</taxon>
        <taxon>Pluteus</taxon>
    </lineage>
</organism>
<evidence type="ECO:0000313" key="1">
    <source>
        <dbReference type="EMBL" id="TFK74670.1"/>
    </source>
</evidence>
<evidence type="ECO:0000313" key="2">
    <source>
        <dbReference type="Proteomes" id="UP000308600"/>
    </source>
</evidence>